<accession>A0A3S9PBK4</accession>
<dbReference type="EMBL" id="CP034563">
    <property type="protein sequence ID" value="AZQ65509.1"/>
    <property type="molecule type" value="Genomic_DNA"/>
</dbReference>
<dbReference type="PANTHER" id="PTHR34204">
    <property type="entry name" value="RNA-BINDING ASCH DOMAIN PROTEIN"/>
    <property type="match status" value="1"/>
</dbReference>
<proteinExistence type="predicted"/>
<dbReference type="Proteomes" id="UP000267268">
    <property type="component" value="Chromosome 2"/>
</dbReference>
<keyword evidence="2" id="KW-1185">Reference proteome</keyword>
<sequence length="222" mass="25823">MIDLPTLKCRNYLTKEWQEKYVHFLQDEHWNNFINQLQLLITQSNSSLRVPYFSEEVTLPLDQVLSEIIKNYPLTKVKNSEEAWAIALMKSPFQYLLIILGQRCTSASCTDEKGIPPLKATVLNSSLLPYNEQISTATRAWEKHAGRHEDNFWGEVKGSPSQKETHVRSLIKMMLDTKTWWNVFFHYKHGHVYEIRIASGHGIRWSDGGKQLIGFLEPFIND</sequence>
<dbReference type="AlphaFoldDB" id="A0A3S9PBK4"/>
<dbReference type="RefSeq" id="WP_126620287.1">
    <property type="nucleotide sequence ID" value="NZ_CP034563.1"/>
</dbReference>
<evidence type="ECO:0000313" key="1">
    <source>
        <dbReference type="EMBL" id="AZQ65509.1"/>
    </source>
</evidence>
<name>A0A3S9PBK4_9BACT</name>
<reference evidence="1 2" key="1">
    <citation type="submission" date="2018-12" db="EMBL/GenBank/DDBJ databases">
        <title>Flammeovirga pectinis sp. nov., isolated from the gut of the Korean scallop, Patinopecten yessoensis.</title>
        <authorList>
            <person name="Bae J.-W."/>
            <person name="Jeong Y.-S."/>
            <person name="Kang W."/>
        </authorList>
    </citation>
    <scope>NUCLEOTIDE SEQUENCE [LARGE SCALE GENOMIC DNA]</scope>
    <source>
        <strain evidence="1 2">L12M1</strain>
    </source>
</reference>
<dbReference type="PANTHER" id="PTHR34204:SF3">
    <property type="entry name" value="ASCH DOMAIN-CONTAINING PROTEIN"/>
    <property type="match status" value="1"/>
</dbReference>
<protein>
    <submittedName>
        <fullName evidence="1">Uncharacterized protein</fullName>
    </submittedName>
</protein>
<dbReference type="KEGG" id="fll:EI427_25180"/>
<organism evidence="1 2">
    <name type="scientific">Flammeovirga pectinis</name>
    <dbReference type="NCBI Taxonomy" id="2494373"/>
    <lineage>
        <taxon>Bacteria</taxon>
        <taxon>Pseudomonadati</taxon>
        <taxon>Bacteroidota</taxon>
        <taxon>Cytophagia</taxon>
        <taxon>Cytophagales</taxon>
        <taxon>Flammeovirgaceae</taxon>
        <taxon>Flammeovirga</taxon>
    </lineage>
</organism>
<evidence type="ECO:0000313" key="2">
    <source>
        <dbReference type="Proteomes" id="UP000267268"/>
    </source>
</evidence>
<gene>
    <name evidence="1" type="ORF">EI427_25180</name>
</gene>
<dbReference type="OrthoDB" id="1866098at2"/>